<evidence type="ECO:0000256" key="6">
    <source>
        <dbReference type="ARBA" id="ARBA00023239"/>
    </source>
</evidence>
<dbReference type="InterPro" id="IPR015890">
    <property type="entry name" value="Chorismate_C"/>
</dbReference>
<evidence type="ECO:0000313" key="12">
    <source>
        <dbReference type="Proteomes" id="UP001596415"/>
    </source>
</evidence>
<dbReference type="InterPro" id="IPR006805">
    <property type="entry name" value="Anth_synth_I_N"/>
</dbReference>
<dbReference type="RefSeq" id="WP_380216664.1">
    <property type="nucleotide sequence ID" value="NZ_JBHTBN010000001.1"/>
</dbReference>
<comment type="caution">
    <text evidence="11">The sequence shown here is derived from an EMBL/GenBank/DDBJ whole genome shotgun (WGS) entry which is preliminary data.</text>
</comment>
<protein>
    <recommendedName>
        <fullName evidence="3">Anthranilate synthase component 1</fullName>
    </recommendedName>
</protein>
<dbReference type="PANTHER" id="PTHR11236:SF48">
    <property type="entry name" value="ISOCHORISMATE SYNTHASE MENF"/>
    <property type="match status" value="1"/>
</dbReference>
<dbReference type="SUPFAM" id="SSF56322">
    <property type="entry name" value="ADC synthase"/>
    <property type="match status" value="1"/>
</dbReference>
<feature type="domain" description="Anthranilate synthase component I N-terminal" evidence="10">
    <location>
        <begin position="15"/>
        <end position="160"/>
    </location>
</feature>
<gene>
    <name evidence="11" type="ORF">ACFQO1_03920</name>
</gene>
<evidence type="ECO:0000256" key="3">
    <source>
        <dbReference type="ARBA" id="ARBA00020653"/>
    </source>
</evidence>
<evidence type="ECO:0000256" key="1">
    <source>
        <dbReference type="ARBA" id="ARBA00001946"/>
    </source>
</evidence>
<evidence type="ECO:0000259" key="10">
    <source>
        <dbReference type="Pfam" id="PF04715"/>
    </source>
</evidence>
<comment type="cofactor">
    <cofactor evidence="1">
        <name>Mg(2+)</name>
        <dbReference type="ChEBI" id="CHEBI:18420"/>
    </cofactor>
</comment>
<evidence type="ECO:0000313" key="11">
    <source>
        <dbReference type="EMBL" id="MFC7356823.1"/>
    </source>
</evidence>
<sequence>MKYNLTTHSKKLLADTLTPVSVYLRLRDKFPNSLLLESSDYRANDNTFSYICCNPIASIKIENEVITQKFPNGSQKENHVTPQLSIPKVLEDFTQSFASENASFKFINNGVFGYMAYDAVRYFEDISVLKKKGGINIPDMYYAVYQNIIAINHFNNEAYIFSHNYNSESNIPQIEQYLNSKNFAEYPFNLKGERETNLKDDEFKALVQKCREHCLRGDVFQIVPSKRFSQGFTGDEFNVYRALRSVNPSPYLFYFDYGNFKIFGSSPEAQLVVSGNRAEIHPIAGTFKRTGNDEEDAALAKQLAADTKENSEHVMLVDLARNDLSRHGSEVTVETYREVQFFSHVIHLVSKVVATLDDNASTMQIVADTFPAGTLSGAPKHNAMKLLEKYENISREFYGGAIGFMDFYGNFNHAIIIRSFVSKNHTLHYQAGAGVVSESNEENELQEVYNKLGALTKALELAETI</sequence>
<dbReference type="EMBL" id="JBHTBN010000001">
    <property type="protein sequence ID" value="MFC7356823.1"/>
    <property type="molecule type" value="Genomic_DNA"/>
</dbReference>
<feature type="domain" description="Chorismate-utilising enzyme C-terminal" evidence="9">
    <location>
        <begin position="200"/>
        <end position="451"/>
    </location>
</feature>
<evidence type="ECO:0000259" key="9">
    <source>
        <dbReference type="Pfam" id="PF00425"/>
    </source>
</evidence>
<dbReference type="PRINTS" id="PR00095">
    <property type="entry name" value="ANTSNTHASEI"/>
</dbReference>
<dbReference type="Pfam" id="PF04715">
    <property type="entry name" value="Anth_synt_I_N"/>
    <property type="match status" value="1"/>
</dbReference>
<evidence type="ECO:0000256" key="7">
    <source>
        <dbReference type="ARBA" id="ARBA00025634"/>
    </source>
</evidence>
<dbReference type="Gene3D" id="3.60.120.10">
    <property type="entry name" value="Anthranilate synthase"/>
    <property type="match status" value="1"/>
</dbReference>
<comment type="catalytic activity">
    <reaction evidence="8">
        <text>chorismate + L-glutamine = anthranilate + pyruvate + L-glutamate + H(+)</text>
        <dbReference type="Rhea" id="RHEA:21732"/>
        <dbReference type="ChEBI" id="CHEBI:15361"/>
        <dbReference type="ChEBI" id="CHEBI:15378"/>
        <dbReference type="ChEBI" id="CHEBI:16567"/>
        <dbReference type="ChEBI" id="CHEBI:29748"/>
        <dbReference type="ChEBI" id="CHEBI:29985"/>
        <dbReference type="ChEBI" id="CHEBI:58359"/>
        <dbReference type="EC" id="4.1.3.27"/>
    </reaction>
</comment>
<name>A0ABW2MQ26_9FLAO</name>
<dbReference type="Proteomes" id="UP001596415">
    <property type="component" value="Unassembled WGS sequence"/>
</dbReference>
<dbReference type="Pfam" id="PF00425">
    <property type="entry name" value="Chorismate_bind"/>
    <property type="match status" value="1"/>
</dbReference>
<evidence type="ECO:0000256" key="5">
    <source>
        <dbReference type="ARBA" id="ARBA00022842"/>
    </source>
</evidence>
<evidence type="ECO:0000256" key="4">
    <source>
        <dbReference type="ARBA" id="ARBA00022723"/>
    </source>
</evidence>
<evidence type="ECO:0000256" key="2">
    <source>
        <dbReference type="ARBA" id="ARBA00011575"/>
    </source>
</evidence>
<keyword evidence="6" id="KW-0456">Lyase</keyword>
<proteinExistence type="predicted"/>
<reference evidence="12" key="1">
    <citation type="journal article" date="2019" name="Int. J. Syst. Evol. Microbiol.">
        <title>The Global Catalogue of Microorganisms (GCM) 10K type strain sequencing project: providing services to taxonomists for standard genome sequencing and annotation.</title>
        <authorList>
            <consortium name="The Broad Institute Genomics Platform"/>
            <consortium name="The Broad Institute Genome Sequencing Center for Infectious Disease"/>
            <person name="Wu L."/>
            <person name="Ma J."/>
        </authorList>
    </citation>
    <scope>NUCLEOTIDE SEQUENCE [LARGE SCALE GENOMIC DNA]</scope>
    <source>
        <strain evidence="12">CGMCC 1.16306</strain>
    </source>
</reference>
<organism evidence="11 12">
    <name type="scientific">Jejudonia soesokkakensis</name>
    <dbReference type="NCBI Taxonomy" id="1323432"/>
    <lineage>
        <taxon>Bacteria</taxon>
        <taxon>Pseudomonadati</taxon>
        <taxon>Bacteroidota</taxon>
        <taxon>Flavobacteriia</taxon>
        <taxon>Flavobacteriales</taxon>
        <taxon>Flavobacteriaceae</taxon>
        <taxon>Jejudonia</taxon>
    </lineage>
</organism>
<dbReference type="InterPro" id="IPR005801">
    <property type="entry name" value="ADC_synthase"/>
</dbReference>
<dbReference type="PANTHER" id="PTHR11236">
    <property type="entry name" value="AMINOBENZOATE/ANTHRANILATE SYNTHASE"/>
    <property type="match status" value="1"/>
</dbReference>
<comment type="subunit">
    <text evidence="2">Heterotetramer consisting of two non-identical subunits: a beta subunit (TrpG) and a large alpha subunit (TrpE).</text>
</comment>
<comment type="function">
    <text evidence="7">Part of a heterotetrameric complex that catalyzes the two-step biosynthesis of anthranilate, an intermediate in the biosynthesis of L-tryptophan. In the first step, the glutamine-binding beta subunit (TrpG) of anthranilate synthase (AS) provides the glutamine amidotransferase activity which generates ammonia as a substrate that, along with chorismate, is used in the second step, catalyzed by the large alpha subunit of AS (TrpE) to produce anthranilate. In the absence of TrpG, TrpE can synthesize anthranilate directly from chorismate and high concentrations of ammonia.</text>
</comment>
<keyword evidence="12" id="KW-1185">Reference proteome</keyword>
<dbReference type="InterPro" id="IPR019999">
    <property type="entry name" value="Anth_synth_I-like"/>
</dbReference>
<evidence type="ECO:0000256" key="8">
    <source>
        <dbReference type="ARBA" id="ARBA00047683"/>
    </source>
</evidence>
<keyword evidence="5" id="KW-0460">Magnesium</keyword>
<keyword evidence="4" id="KW-0479">Metal-binding</keyword>
<accession>A0ABW2MQ26</accession>